<dbReference type="Pfam" id="PF03050">
    <property type="entry name" value="DDE_Tnp_IS66"/>
    <property type="match status" value="1"/>
</dbReference>
<dbReference type="InterPro" id="IPR004291">
    <property type="entry name" value="Transposase_IS66_central"/>
</dbReference>
<dbReference type="InterPro" id="IPR024474">
    <property type="entry name" value="Znf_dom_IS66"/>
</dbReference>
<dbReference type="AlphaFoldDB" id="A0A7Z0LCJ2"/>
<feature type="domain" description="Transposase IS66 zinc-finger binding" evidence="2">
    <location>
        <begin position="39"/>
        <end position="83"/>
    </location>
</feature>
<feature type="domain" description="Transposase IS66 C-terminal" evidence="3">
    <location>
        <begin position="390"/>
        <end position="431"/>
    </location>
</feature>
<dbReference type="InterPro" id="IPR039552">
    <property type="entry name" value="IS66_C"/>
</dbReference>
<organism evidence="4 5">
    <name type="scientific">Streptococcus danieliae</name>
    <dbReference type="NCBI Taxonomy" id="747656"/>
    <lineage>
        <taxon>Bacteria</taxon>
        <taxon>Bacillati</taxon>
        <taxon>Bacillota</taxon>
        <taxon>Bacilli</taxon>
        <taxon>Lactobacillales</taxon>
        <taxon>Streptococcaceae</taxon>
        <taxon>Streptococcus</taxon>
    </lineage>
</organism>
<dbReference type="Proteomes" id="UP000563349">
    <property type="component" value="Unassembled WGS sequence"/>
</dbReference>
<dbReference type="InterPro" id="IPR052344">
    <property type="entry name" value="Transposase-related"/>
</dbReference>
<dbReference type="RefSeq" id="WP_179923512.1">
    <property type="nucleotide sequence ID" value="NZ_JACBYG010000019.1"/>
</dbReference>
<dbReference type="Pfam" id="PF13005">
    <property type="entry name" value="zf-IS66"/>
    <property type="match status" value="1"/>
</dbReference>
<accession>A0A7Z0LCJ2</accession>
<comment type="caution">
    <text evidence="4">The sequence shown here is derived from an EMBL/GenBank/DDBJ whole genome shotgun (WGS) entry which is preliminary data.</text>
</comment>
<dbReference type="PANTHER" id="PTHR33678">
    <property type="entry name" value="BLL1576 PROTEIN"/>
    <property type="match status" value="1"/>
</dbReference>
<gene>
    <name evidence="4" type="ORF">HZY93_02430</name>
</gene>
<dbReference type="PANTHER" id="PTHR33678:SF1">
    <property type="entry name" value="BLL1576 PROTEIN"/>
    <property type="match status" value="1"/>
</dbReference>
<dbReference type="EMBL" id="JACBYG010000019">
    <property type="protein sequence ID" value="NYS48840.1"/>
    <property type="molecule type" value="Genomic_DNA"/>
</dbReference>
<dbReference type="Pfam" id="PF13817">
    <property type="entry name" value="DDE_Tnp_IS66_C"/>
    <property type="match status" value="1"/>
</dbReference>
<proteinExistence type="predicted"/>
<evidence type="ECO:0000259" key="3">
    <source>
        <dbReference type="Pfam" id="PF13817"/>
    </source>
</evidence>
<evidence type="ECO:0000313" key="4">
    <source>
        <dbReference type="EMBL" id="NYS48840.1"/>
    </source>
</evidence>
<evidence type="ECO:0000259" key="1">
    <source>
        <dbReference type="Pfam" id="PF03050"/>
    </source>
</evidence>
<dbReference type="NCBIfam" id="NF033517">
    <property type="entry name" value="transpos_IS66"/>
    <property type="match status" value="1"/>
</dbReference>
<reference evidence="4 5" key="1">
    <citation type="submission" date="2020-07" db="EMBL/GenBank/DDBJ databases">
        <title>MOT database genomes.</title>
        <authorList>
            <person name="Joseph S."/>
            <person name="Aduse-Opoku J."/>
            <person name="Hashim A."/>
            <person name="Wade W."/>
            <person name="Curtis M."/>
        </authorList>
    </citation>
    <scope>NUCLEOTIDE SEQUENCE [LARGE SCALE GENOMIC DNA]</scope>
    <source>
        <strain evidence="4 5">CCW311</strain>
    </source>
</reference>
<sequence length="440" mass="51240">MTYPGETETITYKRAKSKGRKQAILNQFQAEEVHHRLEECLCPDCDGDLKEIGTELKRQELVFIPAQLKRLDHIQHAYKCQTCSEKSDKDKILKAPVPKAPLAHSLGSASIIAHTIHQKFNLKVPNYRQESDWEKLGLPISRKEIANWHIKSAQYYLKPLYSLLSDILREQSVLHADETSYRVLESDTNLTYFWTFLSGKNEEQGIILYHHNQRRNGQVAKEVLGDFKGYLHCDMWSAYRSLDEDEVTLVGCWAHVRRKFFEATPKNADSNSLAKKGLSYCDQMFALEKQWEELAPEVRHQKRQEQLRPLMEEFFDWCREQYVLPESKLGRALKYSLDYESTFKTVLEDGRLVLSNNLAERAIKSLVMGRKNWLFSQSSEGAESSAIIMTLIETAKLHQVDSEKYIVFLLEHLPNEETLEKKEVLEAYLPWAKQIQEHCR</sequence>
<protein>
    <submittedName>
        <fullName evidence="4">IS66 family transposase</fullName>
    </submittedName>
</protein>
<keyword evidence="5" id="KW-1185">Reference proteome</keyword>
<evidence type="ECO:0000259" key="2">
    <source>
        <dbReference type="Pfam" id="PF13005"/>
    </source>
</evidence>
<feature type="domain" description="Transposase IS66 central" evidence="1">
    <location>
        <begin position="105"/>
        <end position="383"/>
    </location>
</feature>
<evidence type="ECO:0000313" key="5">
    <source>
        <dbReference type="Proteomes" id="UP000563349"/>
    </source>
</evidence>
<name>A0A7Z0LCJ2_9STRE</name>